<dbReference type="Gene3D" id="1.25.40.20">
    <property type="entry name" value="Ankyrin repeat-containing domain"/>
    <property type="match status" value="1"/>
</dbReference>
<evidence type="ECO:0000256" key="1">
    <source>
        <dbReference type="PROSITE-ProRule" id="PRU00023"/>
    </source>
</evidence>
<accession>A0A5J4ZWG3</accession>
<dbReference type="Pfam" id="PF12796">
    <property type="entry name" value="Ank_2"/>
    <property type="match status" value="1"/>
</dbReference>
<organism evidence="2 3">
    <name type="scientific">Nyssa sinensis</name>
    <dbReference type="NCBI Taxonomy" id="561372"/>
    <lineage>
        <taxon>Eukaryota</taxon>
        <taxon>Viridiplantae</taxon>
        <taxon>Streptophyta</taxon>
        <taxon>Embryophyta</taxon>
        <taxon>Tracheophyta</taxon>
        <taxon>Spermatophyta</taxon>
        <taxon>Magnoliopsida</taxon>
        <taxon>eudicotyledons</taxon>
        <taxon>Gunneridae</taxon>
        <taxon>Pentapetalae</taxon>
        <taxon>asterids</taxon>
        <taxon>Cornales</taxon>
        <taxon>Nyssaceae</taxon>
        <taxon>Nyssa</taxon>
    </lineage>
</organism>
<dbReference type="InterPro" id="IPR036770">
    <property type="entry name" value="Ankyrin_rpt-contain_sf"/>
</dbReference>
<dbReference type="PANTHER" id="PTHR47303">
    <property type="match status" value="1"/>
</dbReference>
<gene>
    <name evidence="2" type="ORF">F0562_012081</name>
</gene>
<dbReference type="PANTHER" id="PTHR47303:SF1">
    <property type="entry name" value="NF-KAPPA-B INHIBITOR BETA"/>
    <property type="match status" value="1"/>
</dbReference>
<keyword evidence="1" id="KW-0040">ANK repeat</keyword>
<dbReference type="OrthoDB" id="1925304at2759"/>
<sequence length="190" mass="21143">MASPTSQGKNSDAAQKDLNYYLPLCRAIVTGDWEKAKRIFDYDSNAIEARITENRDTPLLLAVKRGCKFQLLEMLVEMMPPRVLELRDDSGSTALHVAAALGDTQAAKFLVNKHPSLFYIRNDAGYLPVHLAAMHGKRDTTLYLLVDTKDDEESNPFGDVESNPSGDDSGPMLMHYAINARFYRNSNMAG</sequence>
<evidence type="ECO:0000313" key="2">
    <source>
        <dbReference type="EMBL" id="KAA8521427.1"/>
    </source>
</evidence>
<dbReference type="PROSITE" id="PS50297">
    <property type="entry name" value="ANK_REP_REGION"/>
    <property type="match status" value="1"/>
</dbReference>
<reference evidence="2 3" key="1">
    <citation type="submission" date="2019-09" db="EMBL/GenBank/DDBJ databases">
        <title>A chromosome-level genome assembly of the Chinese tupelo Nyssa sinensis.</title>
        <authorList>
            <person name="Yang X."/>
            <person name="Kang M."/>
            <person name="Yang Y."/>
            <person name="Xiong H."/>
            <person name="Wang M."/>
            <person name="Zhang Z."/>
            <person name="Wang Z."/>
            <person name="Wu H."/>
            <person name="Ma T."/>
            <person name="Liu J."/>
            <person name="Xi Z."/>
        </authorList>
    </citation>
    <scope>NUCLEOTIDE SEQUENCE [LARGE SCALE GENOMIC DNA]</scope>
    <source>
        <strain evidence="2">J267</strain>
        <tissue evidence="2">Leaf</tissue>
    </source>
</reference>
<dbReference type="EMBL" id="CM018048">
    <property type="protein sequence ID" value="KAA8521427.1"/>
    <property type="molecule type" value="Genomic_DNA"/>
</dbReference>
<dbReference type="InterPro" id="IPR002110">
    <property type="entry name" value="Ankyrin_rpt"/>
</dbReference>
<dbReference type="Proteomes" id="UP000325577">
    <property type="component" value="Linkage Group LG5"/>
</dbReference>
<dbReference type="AlphaFoldDB" id="A0A5J4ZWG3"/>
<dbReference type="PROSITE" id="PS50088">
    <property type="entry name" value="ANK_REPEAT"/>
    <property type="match status" value="1"/>
</dbReference>
<protein>
    <submittedName>
        <fullName evidence="2">Uncharacterized protein</fullName>
    </submittedName>
</protein>
<proteinExistence type="predicted"/>
<dbReference type="SMART" id="SM00248">
    <property type="entry name" value="ANK"/>
    <property type="match status" value="4"/>
</dbReference>
<keyword evidence="3" id="KW-1185">Reference proteome</keyword>
<dbReference type="SUPFAM" id="SSF48403">
    <property type="entry name" value="Ankyrin repeat"/>
    <property type="match status" value="1"/>
</dbReference>
<feature type="repeat" description="ANK" evidence="1">
    <location>
        <begin position="90"/>
        <end position="113"/>
    </location>
</feature>
<evidence type="ECO:0000313" key="3">
    <source>
        <dbReference type="Proteomes" id="UP000325577"/>
    </source>
</evidence>
<name>A0A5J4ZWG3_9ASTE</name>